<feature type="compositionally biased region" description="Polar residues" evidence="1">
    <location>
        <begin position="160"/>
        <end position="177"/>
    </location>
</feature>
<comment type="caution">
    <text evidence="2">The sequence shown here is derived from an EMBL/GenBank/DDBJ whole genome shotgun (WGS) entry which is preliminary data.</text>
</comment>
<feature type="compositionally biased region" description="Basic and acidic residues" evidence="1">
    <location>
        <begin position="140"/>
        <end position="154"/>
    </location>
</feature>
<feature type="compositionally biased region" description="Acidic residues" evidence="1">
    <location>
        <begin position="116"/>
        <end position="129"/>
    </location>
</feature>
<feature type="region of interest" description="Disordered" evidence="1">
    <location>
        <begin position="116"/>
        <end position="178"/>
    </location>
</feature>
<dbReference type="AlphaFoldDB" id="A0AAN7YDP2"/>
<name>A0AAN7YDP2_9EURO</name>
<keyword evidence="3" id="KW-1185">Reference proteome</keyword>
<dbReference type="Proteomes" id="UP001309876">
    <property type="component" value="Unassembled WGS sequence"/>
</dbReference>
<evidence type="ECO:0000256" key="1">
    <source>
        <dbReference type="SAM" id="MobiDB-lite"/>
    </source>
</evidence>
<gene>
    <name evidence="2" type="ORF">LTR05_000246</name>
</gene>
<evidence type="ECO:0000313" key="2">
    <source>
        <dbReference type="EMBL" id="KAK5090077.1"/>
    </source>
</evidence>
<evidence type="ECO:0000313" key="3">
    <source>
        <dbReference type="Proteomes" id="UP001309876"/>
    </source>
</evidence>
<feature type="compositionally biased region" description="Acidic residues" evidence="1">
    <location>
        <begin position="232"/>
        <end position="245"/>
    </location>
</feature>
<dbReference type="EMBL" id="JAVRRJ010000001">
    <property type="protein sequence ID" value="KAK5090077.1"/>
    <property type="molecule type" value="Genomic_DNA"/>
</dbReference>
<protein>
    <submittedName>
        <fullName evidence="2">Uncharacterized protein</fullName>
    </submittedName>
</protein>
<reference evidence="2 3" key="1">
    <citation type="submission" date="2023-08" db="EMBL/GenBank/DDBJ databases">
        <title>Black Yeasts Isolated from many extreme environments.</title>
        <authorList>
            <person name="Coleine C."/>
            <person name="Stajich J.E."/>
            <person name="Selbmann L."/>
        </authorList>
    </citation>
    <scope>NUCLEOTIDE SEQUENCE [LARGE SCALE GENOMIC DNA]</scope>
    <source>
        <strain evidence="2 3">CCFEE 5910</strain>
    </source>
</reference>
<accession>A0AAN7YDP2</accession>
<feature type="region of interest" description="Disordered" evidence="1">
    <location>
        <begin position="232"/>
        <end position="256"/>
    </location>
</feature>
<proteinExistence type="predicted"/>
<sequence length="269" mass="31697">MSVKVIHRQEISTSATHPELQKWSFEIEEARRAHARVEDNQPENPILENGRPRFYFSTYQMLLPSNAMVKHLEASEKYKQDMKESKREWRSQVIAWRLKRNIGLRDWEWSLGEPFETEPTIESDNEQSIEEMSKAAPRRPRSDKDNKIYAKARDAEEDTNTQLSATSAPPKTQSYSQRIRKFSYSRASDPLFRGKRWTYSRRKGLDCEPGYYPDEISAEDLAYVPEEEELFDERSTEEEEEEMFDDGSTACFERPTNTQKFARRTISLD</sequence>
<organism evidence="2 3">
    <name type="scientific">Lithohypha guttulata</name>
    <dbReference type="NCBI Taxonomy" id="1690604"/>
    <lineage>
        <taxon>Eukaryota</taxon>
        <taxon>Fungi</taxon>
        <taxon>Dikarya</taxon>
        <taxon>Ascomycota</taxon>
        <taxon>Pezizomycotina</taxon>
        <taxon>Eurotiomycetes</taxon>
        <taxon>Chaetothyriomycetidae</taxon>
        <taxon>Chaetothyriales</taxon>
        <taxon>Trichomeriaceae</taxon>
        <taxon>Lithohypha</taxon>
    </lineage>
</organism>